<dbReference type="EMBL" id="JQCB01000004">
    <property type="protein sequence ID" value="KRN96406.1"/>
    <property type="molecule type" value="Genomic_DNA"/>
</dbReference>
<dbReference type="EMBL" id="BJUD01000044">
    <property type="protein sequence ID" value="GEK29298.1"/>
    <property type="molecule type" value="Genomic_DNA"/>
</dbReference>
<name>A0A0R2L9K1_9LACO</name>
<protein>
    <submittedName>
        <fullName evidence="2">Regulatory protein Spx</fullName>
    </submittedName>
</protein>
<dbReference type="Gene3D" id="3.40.30.10">
    <property type="entry name" value="Glutaredoxin"/>
    <property type="match status" value="1"/>
</dbReference>
<evidence type="ECO:0000313" key="3">
    <source>
        <dbReference type="EMBL" id="KRN96406.1"/>
    </source>
</evidence>
<dbReference type="Pfam" id="PF03960">
    <property type="entry name" value="ArsC"/>
    <property type="match status" value="1"/>
</dbReference>
<dbReference type="Proteomes" id="UP000321429">
    <property type="component" value="Unassembled WGS sequence"/>
</dbReference>
<keyword evidence="4" id="KW-1185">Reference proteome</keyword>
<proteinExistence type="inferred from homology"/>
<comment type="caution">
    <text evidence="3">The sequence shown here is derived from an EMBL/GenBank/DDBJ whole genome shotgun (WGS) entry which is preliminary data.</text>
</comment>
<dbReference type="PANTHER" id="PTHR30041:SF7">
    <property type="entry name" value="GLOBAL TRANSCRIPTIONAL REGULATOR SPX"/>
    <property type="match status" value="1"/>
</dbReference>
<gene>
    <name evidence="2" type="primary">spxA</name>
    <name evidence="3" type="ORF">IV55_GL001372</name>
    <name evidence="2" type="ORF">LSI01_16090</name>
</gene>
<sequence length="146" mass="16517">MLHIYTIGSSTSCRHAIAWLKDNAVPFKEHPIDTTAKLTVKSREKLTVETVREFLAASEDGCDELLAPRSLAMQALSKTMDMASLPLRKMVTVISENPKMLRWPIAFDDQRKILQVGFNDDEFGTFIPRQLRKQELSSILAKLNQA</sequence>
<dbReference type="PROSITE" id="PS51353">
    <property type="entry name" value="ARSC"/>
    <property type="match status" value="1"/>
</dbReference>
<accession>A0A0R2L9K1</accession>
<evidence type="ECO:0000313" key="4">
    <source>
        <dbReference type="Proteomes" id="UP000051139"/>
    </source>
</evidence>
<dbReference type="InterPro" id="IPR036249">
    <property type="entry name" value="Thioredoxin-like_sf"/>
</dbReference>
<comment type="similarity">
    <text evidence="1">Belongs to the ArsC family.</text>
</comment>
<dbReference type="AlphaFoldDB" id="A0A0R2L9K1"/>
<dbReference type="RefSeq" id="WP_057809636.1">
    <property type="nucleotide sequence ID" value="NZ_BJUD01000044.1"/>
</dbReference>
<reference evidence="3 4" key="1">
    <citation type="journal article" date="2015" name="Genome Announc.">
        <title>Expanding the biotechnology potential of lactobacilli through comparative genomics of 213 strains and associated genera.</title>
        <authorList>
            <person name="Sun Z."/>
            <person name="Harris H.M."/>
            <person name="McCann A."/>
            <person name="Guo C."/>
            <person name="Argimon S."/>
            <person name="Zhang W."/>
            <person name="Yang X."/>
            <person name="Jeffery I.B."/>
            <person name="Cooney J.C."/>
            <person name="Kagawa T.F."/>
            <person name="Liu W."/>
            <person name="Song Y."/>
            <person name="Salvetti E."/>
            <person name="Wrobel A."/>
            <person name="Rasinkangas P."/>
            <person name="Parkhill J."/>
            <person name="Rea M.C."/>
            <person name="O'Sullivan O."/>
            <person name="Ritari J."/>
            <person name="Douillard F.P."/>
            <person name="Paul Ross R."/>
            <person name="Yang R."/>
            <person name="Briner A.E."/>
            <person name="Felis G.E."/>
            <person name="de Vos W.M."/>
            <person name="Barrangou R."/>
            <person name="Klaenhammer T.R."/>
            <person name="Caufield P.W."/>
            <person name="Cui Y."/>
            <person name="Zhang H."/>
            <person name="O'Toole P.W."/>
        </authorList>
    </citation>
    <scope>NUCLEOTIDE SEQUENCE [LARGE SCALE GENOMIC DNA]</scope>
    <source>
        <strain evidence="3 4">DSM 22696</strain>
    </source>
</reference>
<dbReference type="InterPro" id="IPR006660">
    <property type="entry name" value="Arsenate_reductase-like"/>
</dbReference>
<organism evidence="3 4">
    <name type="scientific">Furfurilactobacillus siliginis</name>
    <dbReference type="NCBI Taxonomy" id="348151"/>
    <lineage>
        <taxon>Bacteria</taxon>
        <taxon>Bacillati</taxon>
        <taxon>Bacillota</taxon>
        <taxon>Bacilli</taxon>
        <taxon>Lactobacillales</taxon>
        <taxon>Lactobacillaceae</taxon>
        <taxon>Furfurilactobacillus</taxon>
    </lineage>
</organism>
<dbReference type="Proteomes" id="UP000051139">
    <property type="component" value="Unassembled WGS sequence"/>
</dbReference>
<dbReference type="PANTHER" id="PTHR30041">
    <property type="entry name" value="ARSENATE REDUCTASE"/>
    <property type="match status" value="1"/>
</dbReference>
<evidence type="ECO:0000313" key="2">
    <source>
        <dbReference type="EMBL" id="GEK29298.1"/>
    </source>
</evidence>
<dbReference type="PATRIC" id="fig|348151.3.peg.1411"/>
<evidence type="ECO:0000256" key="1">
    <source>
        <dbReference type="PROSITE-ProRule" id="PRU01282"/>
    </source>
</evidence>
<dbReference type="SUPFAM" id="SSF52833">
    <property type="entry name" value="Thioredoxin-like"/>
    <property type="match status" value="1"/>
</dbReference>
<reference evidence="2 5" key="2">
    <citation type="submission" date="2019-07" db="EMBL/GenBank/DDBJ databases">
        <title>Whole genome shotgun sequence of Lactobacillus siliginis NBRC 101315.</title>
        <authorList>
            <person name="Hosoyama A."/>
            <person name="Uohara A."/>
            <person name="Ohji S."/>
            <person name="Ichikawa N."/>
        </authorList>
    </citation>
    <scope>NUCLEOTIDE SEQUENCE [LARGE SCALE GENOMIC DNA]</scope>
    <source>
        <strain evidence="2 5">NBRC 101315</strain>
    </source>
</reference>
<dbReference type="OrthoDB" id="9794155at2"/>
<dbReference type="STRING" id="348151.IV55_GL001372"/>
<evidence type="ECO:0000313" key="5">
    <source>
        <dbReference type="Proteomes" id="UP000321429"/>
    </source>
</evidence>